<dbReference type="InterPro" id="IPR004864">
    <property type="entry name" value="LEA_2"/>
</dbReference>
<proteinExistence type="predicted"/>
<evidence type="ECO:0000256" key="2">
    <source>
        <dbReference type="SAM" id="Phobius"/>
    </source>
</evidence>
<keyword evidence="2" id="KW-0812">Transmembrane</keyword>
<keyword evidence="5" id="KW-1185">Reference proteome</keyword>
<organism evidence="4 5">
    <name type="scientific">Rubus argutus</name>
    <name type="common">Southern blackberry</name>
    <dbReference type="NCBI Taxonomy" id="59490"/>
    <lineage>
        <taxon>Eukaryota</taxon>
        <taxon>Viridiplantae</taxon>
        <taxon>Streptophyta</taxon>
        <taxon>Embryophyta</taxon>
        <taxon>Tracheophyta</taxon>
        <taxon>Spermatophyta</taxon>
        <taxon>Magnoliopsida</taxon>
        <taxon>eudicotyledons</taxon>
        <taxon>Gunneridae</taxon>
        <taxon>Pentapetalae</taxon>
        <taxon>rosids</taxon>
        <taxon>fabids</taxon>
        <taxon>Rosales</taxon>
        <taxon>Rosaceae</taxon>
        <taxon>Rosoideae</taxon>
        <taxon>Rosoideae incertae sedis</taxon>
        <taxon>Rubus</taxon>
    </lineage>
</organism>
<dbReference type="SUPFAM" id="SSF117070">
    <property type="entry name" value="LEA14-like"/>
    <property type="match status" value="1"/>
</dbReference>
<dbReference type="EMBL" id="JBEDUW010000007">
    <property type="protein sequence ID" value="KAK9910299.1"/>
    <property type="molecule type" value="Genomic_DNA"/>
</dbReference>
<gene>
    <name evidence="4" type="ORF">M0R45_034267</name>
</gene>
<feature type="domain" description="Late embryogenesis abundant protein LEA-2 subgroup" evidence="3">
    <location>
        <begin position="103"/>
        <end position="195"/>
    </location>
</feature>
<dbReference type="InterPro" id="IPR055301">
    <property type="entry name" value="Lea14-like_2"/>
</dbReference>
<dbReference type="AlphaFoldDB" id="A0AAW1VPM4"/>
<dbReference type="Proteomes" id="UP001457282">
    <property type="component" value="Unassembled WGS sequence"/>
</dbReference>
<feature type="coiled-coil region" evidence="1">
    <location>
        <begin position="3"/>
        <end position="30"/>
    </location>
</feature>
<name>A0AAW1VPM4_RUBAR</name>
<dbReference type="PANTHER" id="PTHR31852">
    <property type="entry name" value="LATE EMBRYOGENESIS ABUNDANT (LEA) HYDROXYPROLINE-RICH GLYCOPROTEIN FAMILY"/>
    <property type="match status" value="1"/>
</dbReference>
<protein>
    <recommendedName>
        <fullName evidence="3">Late embryogenesis abundant protein LEA-2 subgroup domain-containing protein</fullName>
    </recommendedName>
</protein>
<feature type="transmembrane region" description="Helical" evidence="2">
    <location>
        <begin position="44"/>
        <end position="67"/>
    </location>
</feature>
<evidence type="ECO:0000313" key="5">
    <source>
        <dbReference type="Proteomes" id="UP001457282"/>
    </source>
</evidence>
<sequence>MADKNHQQRLNQLNGSKRELEAEEEGLQILSPKAITRGRRRIKYCGIAIAVVLLQIVVLGVLCLTLFRFKDPNISLDSTTVGNLSMGLLSTPTTINMTVSQEIQVKNQNWGGLKYDETVVVLSYGGVTVGQGTILKGSLKMRKSKKVTVVMEAKIEGIGSGDNSGVLGLKSYTKLSGKVSMVGLVKKRRSGEMNCSFSIILATQGIQDFNCH</sequence>
<accession>A0AAW1VPM4</accession>
<evidence type="ECO:0000259" key="3">
    <source>
        <dbReference type="Pfam" id="PF03168"/>
    </source>
</evidence>
<dbReference type="Pfam" id="PF03168">
    <property type="entry name" value="LEA_2"/>
    <property type="match status" value="1"/>
</dbReference>
<keyword evidence="2" id="KW-0472">Membrane</keyword>
<keyword evidence="1" id="KW-0175">Coiled coil</keyword>
<evidence type="ECO:0000256" key="1">
    <source>
        <dbReference type="SAM" id="Coils"/>
    </source>
</evidence>
<dbReference type="Gene3D" id="2.60.40.1820">
    <property type="match status" value="1"/>
</dbReference>
<evidence type="ECO:0000313" key="4">
    <source>
        <dbReference type="EMBL" id="KAK9910299.1"/>
    </source>
</evidence>
<keyword evidence="2" id="KW-1133">Transmembrane helix</keyword>
<comment type="caution">
    <text evidence="4">The sequence shown here is derived from an EMBL/GenBank/DDBJ whole genome shotgun (WGS) entry which is preliminary data.</text>
</comment>
<reference evidence="4 5" key="1">
    <citation type="journal article" date="2023" name="G3 (Bethesda)">
        <title>A chromosome-length genome assembly and annotation of blackberry (Rubus argutus, cv. 'Hillquist').</title>
        <authorList>
            <person name="Bruna T."/>
            <person name="Aryal R."/>
            <person name="Dudchenko O."/>
            <person name="Sargent D.J."/>
            <person name="Mead D."/>
            <person name="Buti M."/>
            <person name="Cavallini A."/>
            <person name="Hytonen T."/>
            <person name="Andres J."/>
            <person name="Pham M."/>
            <person name="Weisz D."/>
            <person name="Mascagni F."/>
            <person name="Usai G."/>
            <person name="Natali L."/>
            <person name="Bassil N."/>
            <person name="Fernandez G.E."/>
            <person name="Lomsadze A."/>
            <person name="Armour M."/>
            <person name="Olukolu B."/>
            <person name="Poorten T."/>
            <person name="Britton C."/>
            <person name="Davik J."/>
            <person name="Ashrafi H."/>
            <person name="Aiden E.L."/>
            <person name="Borodovsky M."/>
            <person name="Worthington M."/>
        </authorList>
    </citation>
    <scope>NUCLEOTIDE SEQUENCE [LARGE SCALE GENOMIC DNA]</scope>
    <source>
        <strain evidence="4">PI 553951</strain>
    </source>
</reference>